<gene>
    <name evidence="2" type="ORF">CR205_04240</name>
</gene>
<dbReference type="AlphaFoldDB" id="A0A2W0HA79"/>
<protein>
    <submittedName>
        <fullName evidence="2">Uncharacterized protein</fullName>
    </submittedName>
</protein>
<evidence type="ECO:0000313" key="3">
    <source>
        <dbReference type="Proteomes" id="UP000248066"/>
    </source>
</evidence>
<reference evidence="2 3" key="1">
    <citation type="submission" date="2017-10" db="EMBL/GenBank/DDBJ databases">
        <title>Bacillus sp. nov., a halophilic bacterium isolated from a Yangshapao Lake.</title>
        <authorList>
            <person name="Wang H."/>
        </authorList>
    </citation>
    <scope>NUCLEOTIDE SEQUENCE [LARGE SCALE GENOMIC DNA]</scope>
    <source>
        <strain evidence="2 3">YSP-3</strain>
    </source>
</reference>
<keyword evidence="3" id="KW-1185">Reference proteome</keyword>
<keyword evidence="1" id="KW-0732">Signal</keyword>
<organism evidence="2 3">
    <name type="scientific">Alteribacter lacisalsi</name>
    <dbReference type="NCBI Taxonomy" id="2045244"/>
    <lineage>
        <taxon>Bacteria</taxon>
        <taxon>Bacillati</taxon>
        <taxon>Bacillota</taxon>
        <taxon>Bacilli</taxon>
        <taxon>Bacillales</taxon>
        <taxon>Bacillaceae</taxon>
        <taxon>Alteribacter</taxon>
    </lineage>
</organism>
<evidence type="ECO:0000313" key="2">
    <source>
        <dbReference type="EMBL" id="PYZ97811.1"/>
    </source>
</evidence>
<evidence type="ECO:0000256" key="1">
    <source>
        <dbReference type="SAM" id="SignalP"/>
    </source>
</evidence>
<dbReference type="OrthoDB" id="2882457at2"/>
<dbReference type="EMBL" id="PDOF01000001">
    <property type="protein sequence ID" value="PYZ97811.1"/>
    <property type="molecule type" value="Genomic_DNA"/>
</dbReference>
<sequence>MKKIHITFSLFGLSLMLLFSAAVIQPQSKGLTAASDYTKEASVLADRNTEVKGVSAQEMFEYERLFQDAAFRIGEDEEAVHSKREQPDEEGMYNGGSYYDFGTYTYFADPEQKRINAVAVRGETAAGIDQEPFFNELEGKMITSGYNEMDGTWMEIYRVNGGDLVIEREEEQSAPAFIWLTEPGLFHDE</sequence>
<feature type="signal peptide" evidence="1">
    <location>
        <begin position="1"/>
        <end position="21"/>
    </location>
</feature>
<name>A0A2W0HA79_9BACI</name>
<comment type="caution">
    <text evidence="2">The sequence shown here is derived from an EMBL/GenBank/DDBJ whole genome shotgun (WGS) entry which is preliminary data.</text>
</comment>
<dbReference type="RefSeq" id="WP_110517270.1">
    <property type="nucleotide sequence ID" value="NZ_PDOF01000001.1"/>
</dbReference>
<feature type="chain" id="PRO_5038361296" evidence="1">
    <location>
        <begin position="22"/>
        <end position="189"/>
    </location>
</feature>
<accession>A0A2W0HA79</accession>
<proteinExistence type="predicted"/>
<dbReference type="Proteomes" id="UP000248066">
    <property type="component" value="Unassembled WGS sequence"/>
</dbReference>